<evidence type="ECO:0000313" key="1">
    <source>
        <dbReference type="EMBL" id="RKI87051.1"/>
    </source>
</evidence>
<comment type="caution">
    <text evidence="1">The sequence shown here is derived from an EMBL/GenBank/DDBJ whole genome shotgun (WGS) entry which is preliminary data.</text>
</comment>
<protein>
    <submittedName>
        <fullName evidence="1">Uncharacterized protein</fullName>
    </submittedName>
</protein>
<dbReference type="EMBL" id="RAYQ01000048">
    <property type="protein sequence ID" value="RKI87051.1"/>
    <property type="molecule type" value="Genomic_DNA"/>
</dbReference>
<dbReference type="RefSeq" id="WP_120472353.1">
    <property type="nucleotide sequence ID" value="NZ_RAYQ01000048.1"/>
</dbReference>
<reference evidence="1 2" key="1">
    <citation type="submission" date="2018-09" db="EMBL/GenBank/DDBJ databases">
        <title>Murine metabolic-syndrome-specific gut microbial biobank.</title>
        <authorList>
            <person name="Liu C."/>
        </authorList>
    </citation>
    <scope>NUCLEOTIDE SEQUENCE [LARGE SCALE GENOMIC DNA]</scope>
    <source>
        <strain evidence="1 2">0.1xD8-82</strain>
    </source>
</reference>
<keyword evidence="2" id="KW-1185">Reference proteome</keyword>
<sequence length="139" mass="16669">MAALESEPLKVRKCSIHFAITKYAREDAAQDVYMGNKFLALRKSEVAKAAPDRAALMRGHKNSKWYLPLFELSKKLFGDNIWAYYYDLTFEETLIRHRTQSNKDDFGKEEMLKWWNEKDFIEIIPEKNHFTRHKFNKYR</sequence>
<dbReference type="Proteomes" id="UP000280696">
    <property type="component" value="Unassembled WGS sequence"/>
</dbReference>
<gene>
    <name evidence="1" type="ORF">D7V94_21700</name>
</gene>
<accession>A0A3A9AI35</accession>
<dbReference type="AlphaFoldDB" id="A0A3A9AI35"/>
<name>A0A3A9AI35_9FIRM</name>
<dbReference type="OrthoDB" id="9781848at2"/>
<proteinExistence type="predicted"/>
<evidence type="ECO:0000313" key="2">
    <source>
        <dbReference type="Proteomes" id="UP000280696"/>
    </source>
</evidence>
<organism evidence="1 2">
    <name type="scientific">Parablautia intestinalis</name>
    <dbReference type="NCBI Taxonomy" id="2320100"/>
    <lineage>
        <taxon>Bacteria</taxon>
        <taxon>Bacillati</taxon>
        <taxon>Bacillota</taxon>
        <taxon>Clostridia</taxon>
        <taxon>Lachnospirales</taxon>
        <taxon>Lachnospiraceae</taxon>
        <taxon>Parablautia</taxon>
    </lineage>
</organism>